<dbReference type="Proteomes" id="UP000007485">
    <property type="component" value="Chromosome"/>
</dbReference>
<dbReference type="AlphaFoldDB" id="F0QVE2"/>
<dbReference type="eggNOG" id="arCOG05434">
    <property type="taxonomic scope" value="Archaea"/>
</dbReference>
<proteinExistence type="predicted"/>
<dbReference type="KEGG" id="vmo:VMUT_1843"/>
<name>F0QVE2_VULM7</name>
<dbReference type="STRING" id="985053.VMUT_1843"/>
<accession>F0QVE2</accession>
<keyword evidence="2" id="KW-1185">Reference proteome</keyword>
<reference evidence="1 2" key="1">
    <citation type="journal article" date="2011" name="J. Bacteriol.">
        <title>Complete genome sequence of 'Vulcanisaeta moutnovskia' strain 768-28, a novel member of the hyperthermophilic crenarchaeal genus vulcanisaeta.</title>
        <authorList>
            <person name="Gumerov V.M."/>
            <person name="Mardanov A.V."/>
            <person name="Beletsky A.V."/>
            <person name="Prokofeva M.I."/>
            <person name="Bonch-Osmolovskaya E.A."/>
            <person name="Ravin N.V."/>
            <person name="Skryabin K.G."/>
        </authorList>
    </citation>
    <scope>NUCLEOTIDE SEQUENCE [LARGE SCALE GENOMIC DNA]</scope>
    <source>
        <strain evidence="1 2">768-28</strain>
    </source>
</reference>
<organism evidence="1 2">
    <name type="scientific">Vulcanisaeta moutnovskia (strain 768-28)</name>
    <dbReference type="NCBI Taxonomy" id="985053"/>
    <lineage>
        <taxon>Archaea</taxon>
        <taxon>Thermoproteota</taxon>
        <taxon>Thermoprotei</taxon>
        <taxon>Thermoproteales</taxon>
        <taxon>Thermoproteaceae</taxon>
        <taxon>Vulcanisaeta</taxon>
    </lineage>
</organism>
<dbReference type="HOGENOM" id="CLU_1493053_0_0_2"/>
<sequence>MYYINVTLGINVKIIIVLHGSQDSDYVSSVRYFASRVGVNYAFISYTKPLVSDTIGDLYMPLFVGYGKDYEKAVLMTGFRTPPLLRWPRIKEFLLSMGPGLYVFHGDTNPRFINDVGKLGLHDVAFLKIKQTLEEYVSNHCPDRVIPVVLTRGVIYKEIVNTVNSSCSKTEVLNPLFELDSFINYFKDVLPWLIKNTRPIG</sequence>
<gene>
    <name evidence="1" type="ordered locus">VMUT_1843</name>
</gene>
<evidence type="ECO:0000313" key="2">
    <source>
        <dbReference type="Proteomes" id="UP000007485"/>
    </source>
</evidence>
<evidence type="ECO:0000313" key="1">
    <source>
        <dbReference type="EMBL" id="ADY02044.1"/>
    </source>
</evidence>
<protein>
    <submittedName>
        <fullName evidence="1">Uncharacterized protein</fullName>
    </submittedName>
</protein>
<dbReference type="EMBL" id="CP002529">
    <property type="protein sequence ID" value="ADY02044.1"/>
    <property type="molecule type" value="Genomic_DNA"/>
</dbReference>